<evidence type="ECO:0000256" key="11">
    <source>
        <dbReference type="SAM" id="MobiDB-lite"/>
    </source>
</evidence>
<gene>
    <name evidence="15" type="primary">SET2</name>
    <name evidence="15" type="ORF">GLX27_004569</name>
</gene>
<dbReference type="PANTHER" id="PTHR22884">
    <property type="entry name" value="SET DOMAIN PROTEINS"/>
    <property type="match status" value="1"/>
</dbReference>
<keyword evidence="6 15" id="KW-0808">Transferase</keyword>
<dbReference type="CDD" id="cd19172">
    <property type="entry name" value="SET_SETD2"/>
    <property type="match status" value="1"/>
</dbReference>
<keyword evidence="7" id="KW-0949">S-adenosyl-L-methionine</keyword>
<keyword evidence="5 15" id="KW-0489">Methyltransferase</keyword>
<dbReference type="PROSITE" id="PS50280">
    <property type="entry name" value="SET"/>
    <property type="match status" value="1"/>
</dbReference>
<dbReference type="InterPro" id="IPR013257">
    <property type="entry name" value="SRI"/>
</dbReference>
<feature type="compositionally biased region" description="Low complexity" evidence="11">
    <location>
        <begin position="681"/>
        <end position="692"/>
    </location>
</feature>
<keyword evidence="10" id="KW-0539">Nucleus</keyword>
<feature type="domain" description="SET" evidence="12">
    <location>
        <begin position="61"/>
        <end position="178"/>
    </location>
</feature>
<dbReference type="PROSITE" id="PS51215">
    <property type="entry name" value="AWS"/>
    <property type="match status" value="1"/>
</dbReference>
<evidence type="ECO:0000313" key="15">
    <source>
        <dbReference type="EMBL" id="WFD49883.1"/>
    </source>
</evidence>
<accession>A0ABY8EW85</accession>
<evidence type="ECO:0000256" key="1">
    <source>
        <dbReference type="ARBA" id="ARBA00004123"/>
    </source>
</evidence>
<feature type="compositionally biased region" description="Low complexity" evidence="11">
    <location>
        <begin position="438"/>
        <end position="450"/>
    </location>
</feature>
<dbReference type="Pfam" id="PF17907">
    <property type="entry name" value="AWS"/>
    <property type="match status" value="1"/>
</dbReference>
<sequence>MGRTRGQDDPSCECSPRHGEALACTDESGCINRLTQVECLPGVCACGRQCQNQRFQQRAYAAVDIVQTPKKGFGLRAAADLAADAFVYEYVGEVINHATFLRRMQQYKDEHIAHFYFMMLQRDEYIDATKRGGRSRFINHSCNPNCYVSKWHVGKHVRMGIFAKRDIQAGEELTFNYNVDRYGNDPQECYCGEPNCVGTLGGRTQTDIVTMSDLYIDALGIADEVRQLRATLPRGKRSKVLDEDFHPTLHPMHEDESARVITAVRQATSSRHILEKLLQRIAMTDDVGVHKACVKLHGFVILAGVLDEWADDVEVVTLALRCLAKWPLLARDKVVDAGVDAQVRRFADGDGETHVLAQSLLDAWDKLESTFRIARRAQADAADADAAATPPDVHAASWAARRRAEAEAAHRAASTARAPDAVSSDLRALLGYREQDDAAPAAPAAKAAAPKPAPPPQLPPPHDAPAPKPALSIDDIIRRANEANEAQQRLEAEEAARAAQAAADAEARAAKRRERASAPAPAAKKAKAEPAAPAAPAVDAAALEKQLAKQVGALVVKQLSKHKHELDRERFKRHAKELTRTLCSKEMRNPKTWPPRTGHVELGDEKRRKMKMFAHDYIKKLVQHHAKRARSVSTNPDDSSRGTDATPGDASMDASFADTTMDVSLTDTTWDTSAADVSLASAPQDAAAASPDVFAESDGSP</sequence>
<dbReference type="SMART" id="SM00570">
    <property type="entry name" value="AWS"/>
    <property type="match status" value="1"/>
</dbReference>
<feature type="region of interest" description="Disordered" evidence="11">
    <location>
        <begin position="624"/>
        <end position="656"/>
    </location>
</feature>
<evidence type="ECO:0000259" key="13">
    <source>
        <dbReference type="PROSITE" id="PS50868"/>
    </source>
</evidence>
<dbReference type="SMART" id="SM00508">
    <property type="entry name" value="PostSET"/>
    <property type="match status" value="1"/>
</dbReference>
<feature type="domain" description="AWS" evidence="14">
    <location>
        <begin position="7"/>
        <end position="59"/>
    </location>
</feature>
<dbReference type="PROSITE" id="PS50868">
    <property type="entry name" value="POST_SET"/>
    <property type="match status" value="1"/>
</dbReference>
<comment type="subcellular location">
    <subcellularLocation>
        <location evidence="2">Chromosome</location>
    </subcellularLocation>
    <subcellularLocation>
        <location evidence="1">Nucleus</location>
    </subcellularLocation>
</comment>
<dbReference type="GO" id="GO:0140999">
    <property type="term" value="F:histone H3K4 trimethyltransferase activity"/>
    <property type="evidence" value="ECO:0007669"/>
    <property type="project" value="UniProtKB-EC"/>
</dbReference>
<dbReference type="EC" id="2.1.1.359" evidence="3"/>
<name>A0ABY8EW85_MALFU</name>
<keyword evidence="16" id="KW-1185">Reference proteome</keyword>
<feature type="compositionally biased region" description="Pro residues" evidence="11">
    <location>
        <begin position="451"/>
        <end position="468"/>
    </location>
</feature>
<evidence type="ECO:0000256" key="4">
    <source>
        <dbReference type="ARBA" id="ARBA00022454"/>
    </source>
</evidence>
<evidence type="ECO:0000256" key="10">
    <source>
        <dbReference type="ARBA" id="ARBA00023242"/>
    </source>
</evidence>
<dbReference type="SUPFAM" id="SSF82199">
    <property type="entry name" value="SET domain"/>
    <property type="match status" value="1"/>
</dbReference>
<reference evidence="15 16" key="1">
    <citation type="journal article" date="2020" name="Elife">
        <title>Loss of centromere function drives karyotype evolution in closely related Malassezia species.</title>
        <authorList>
            <person name="Sankaranarayanan S.R."/>
            <person name="Ianiri G."/>
            <person name="Coelho M.A."/>
            <person name="Reza M.H."/>
            <person name="Thimmappa B.C."/>
            <person name="Ganguly P."/>
            <person name="Vadnala R.N."/>
            <person name="Sun S."/>
            <person name="Siddharthan R."/>
            <person name="Tellgren-Roth C."/>
            <person name="Dawson T.L."/>
            <person name="Heitman J."/>
            <person name="Sanyal K."/>
        </authorList>
    </citation>
    <scope>NUCLEOTIDE SEQUENCE [LARGE SCALE GENOMIC DNA]</scope>
    <source>
        <strain evidence="15">CBS14141</strain>
    </source>
</reference>
<dbReference type="InterPro" id="IPR046341">
    <property type="entry name" value="SET_dom_sf"/>
</dbReference>
<keyword evidence="8" id="KW-0805">Transcription regulation</keyword>
<dbReference type="Pfam" id="PF00856">
    <property type="entry name" value="SET"/>
    <property type="match status" value="1"/>
</dbReference>
<evidence type="ECO:0000256" key="7">
    <source>
        <dbReference type="ARBA" id="ARBA00022691"/>
    </source>
</evidence>
<dbReference type="SMART" id="SM00317">
    <property type="entry name" value="SET"/>
    <property type="match status" value="1"/>
</dbReference>
<dbReference type="InterPro" id="IPR001214">
    <property type="entry name" value="SET_dom"/>
</dbReference>
<evidence type="ECO:0000259" key="12">
    <source>
        <dbReference type="PROSITE" id="PS50280"/>
    </source>
</evidence>
<dbReference type="Gene3D" id="2.170.270.10">
    <property type="entry name" value="SET domain"/>
    <property type="match status" value="1"/>
</dbReference>
<feature type="compositionally biased region" description="Basic and acidic residues" evidence="11">
    <location>
        <begin position="485"/>
        <end position="496"/>
    </location>
</feature>
<dbReference type="InterPro" id="IPR003616">
    <property type="entry name" value="Post-SET_dom"/>
</dbReference>
<evidence type="ECO:0000256" key="6">
    <source>
        <dbReference type="ARBA" id="ARBA00022679"/>
    </source>
</evidence>
<keyword evidence="9" id="KW-0804">Transcription</keyword>
<feature type="region of interest" description="Disordered" evidence="11">
    <location>
        <begin position="436"/>
        <end position="469"/>
    </location>
</feature>
<feature type="region of interest" description="Disordered" evidence="11">
    <location>
        <begin position="485"/>
        <end position="531"/>
    </location>
</feature>
<protein>
    <recommendedName>
        <fullName evidence="3">[histone H3]-lysine(36) N-trimethyltransferase</fullName>
        <ecNumber evidence="3">2.1.1.359</ecNumber>
    </recommendedName>
</protein>
<feature type="compositionally biased region" description="Low complexity" evidence="11">
    <location>
        <begin position="517"/>
        <end position="531"/>
    </location>
</feature>
<evidence type="ECO:0000256" key="8">
    <source>
        <dbReference type="ARBA" id="ARBA00023015"/>
    </source>
</evidence>
<dbReference type="GO" id="GO:0032259">
    <property type="term" value="P:methylation"/>
    <property type="evidence" value="ECO:0007669"/>
    <property type="project" value="UniProtKB-KW"/>
</dbReference>
<dbReference type="InterPro" id="IPR006560">
    <property type="entry name" value="AWS_dom"/>
</dbReference>
<feature type="domain" description="Post-SET" evidence="13">
    <location>
        <begin position="185"/>
        <end position="201"/>
    </location>
</feature>
<evidence type="ECO:0000256" key="5">
    <source>
        <dbReference type="ARBA" id="ARBA00022603"/>
    </source>
</evidence>
<organism evidence="15 16">
    <name type="scientific">Malassezia furfur</name>
    <name type="common">Pityriasis versicolor infection agent</name>
    <name type="synonym">Pityrosporum furfur</name>
    <dbReference type="NCBI Taxonomy" id="55194"/>
    <lineage>
        <taxon>Eukaryota</taxon>
        <taxon>Fungi</taxon>
        <taxon>Dikarya</taxon>
        <taxon>Basidiomycota</taxon>
        <taxon>Ustilaginomycotina</taxon>
        <taxon>Malasseziomycetes</taxon>
        <taxon>Malasseziales</taxon>
        <taxon>Malasseziaceae</taxon>
        <taxon>Malassezia</taxon>
    </lineage>
</organism>
<evidence type="ECO:0000256" key="2">
    <source>
        <dbReference type="ARBA" id="ARBA00004286"/>
    </source>
</evidence>
<dbReference type="InterPro" id="IPR044437">
    <property type="entry name" value="SETD2/Set2_SET"/>
</dbReference>
<evidence type="ECO:0000256" key="3">
    <source>
        <dbReference type="ARBA" id="ARBA00012178"/>
    </source>
</evidence>
<dbReference type="EMBL" id="CP046240">
    <property type="protein sequence ID" value="WFD49883.1"/>
    <property type="molecule type" value="Genomic_DNA"/>
</dbReference>
<dbReference type="Gene3D" id="1.10.1740.100">
    <property type="entry name" value="Set2, Rpb1 interacting domain"/>
    <property type="match status" value="1"/>
</dbReference>
<feature type="region of interest" description="Disordered" evidence="11">
    <location>
        <begin position="681"/>
        <end position="701"/>
    </location>
</feature>
<evidence type="ECO:0000256" key="9">
    <source>
        <dbReference type="ARBA" id="ARBA00023163"/>
    </source>
</evidence>
<dbReference type="InterPro" id="IPR050777">
    <property type="entry name" value="SET2_Histone-Lys_MeTrsfase"/>
</dbReference>
<dbReference type="Pfam" id="PF08236">
    <property type="entry name" value="SRI"/>
    <property type="match status" value="1"/>
</dbReference>
<dbReference type="InterPro" id="IPR038190">
    <property type="entry name" value="SRI_sf"/>
</dbReference>
<evidence type="ECO:0000313" key="16">
    <source>
        <dbReference type="Proteomes" id="UP000818624"/>
    </source>
</evidence>
<keyword evidence="4" id="KW-0158">Chromosome</keyword>
<proteinExistence type="predicted"/>
<evidence type="ECO:0000259" key="14">
    <source>
        <dbReference type="PROSITE" id="PS51215"/>
    </source>
</evidence>
<dbReference type="Proteomes" id="UP000818624">
    <property type="component" value="Chromosome 7"/>
</dbReference>